<reference evidence="2 3" key="1">
    <citation type="submission" date="2018-03" db="EMBL/GenBank/DDBJ databases">
        <title>Genomic Encyclopedia of Archaeal and Bacterial Type Strains, Phase II (KMG-II): from individual species to whole genera.</title>
        <authorList>
            <person name="Goeker M."/>
        </authorList>
    </citation>
    <scope>NUCLEOTIDE SEQUENCE [LARGE SCALE GENOMIC DNA]</scope>
    <source>
        <strain evidence="2 3">DSM 25027</strain>
    </source>
</reference>
<dbReference type="Gene3D" id="3.40.630.30">
    <property type="match status" value="1"/>
</dbReference>
<protein>
    <submittedName>
        <fullName evidence="2">Acetyltransferase (GNAT) family protein</fullName>
    </submittedName>
</protein>
<dbReference type="InterPro" id="IPR016181">
    <property type="entry name" value="Acyl_CoA_acyltransferase"/>
</dbReference>
<dbReference type="RefSeq" id="WP_106147020.1">
    <property type="nucleotide sequence ID" value="NZ_PVYX01000002.1"/>
</dbReference>
<evidence type="ECO:0000313" key="2">
    <source>
        <dbReference type="EMBL" id="PRX55280.1"/>
    </source>
</evidence>
<gene>
    <name evidence="2" type="ORF">CLV81_3689</name>
</gene>
<dbReference type="EMBL" id="PVYX01000002">
    <property type="protein sequence ID" value="PRX55280.1"/>
    <property type="molecule type" value="Genomic_DNA"/>
</dbReference>
<dbReference type="GO" id="GO:0016740">
    <property type="term" value="F:transferase activity"/>
    <property type="evidence" value="ECO:0007669"/>
    <property type="project" value="UniProtKB-KW"/>
</dbReference>
<keyword evidence="3" id="KW-1185">Reference proteome</keyword>
<accession>A0A2T0MCS6</accession>
<evidence type="ECO:0000313" key="3">
    <source>
        <dbReference type="Proteomes" id="UP000237640"/>
    </source>
</evidence>
<dbReference type="Pfam" id="PF13480">
    <property type="entry name" value="Acetyltransf_6"/>
    <property type="match status" value="1"/>
</dbReference>
<dbReference type="Proteomes" id="UP000237640">
    <property type="component" value="Unassembled WGS sequence"/>
</dbReference>
<sequence>MKDTMAHNIHLGFLLMLFRKREVPSAYQELRYLEEKPIEFNQDFKLVSYLKRDVGSYRLVPEYLNLKLHPDFGSKIIPQHNWGYSLNLSNCNTVDDYLEQQFKSKYRSIVRRYVKRLEACFDIRYAFHYGTLERDVYESIMDSLQKMIEKRFQQRNEVHKENVYWQSIKEESLRLIHNQEASLFVIYANEEPIEISLNYHFDKILFSSVSSYDIDYAKFGLGHIEIYKQLEWCLQNGYKIFEMGVGGMDYKRRWSNQIYQFQHHIVFPAEKKNSVLTLFEWYKIKLKEYLKSKGINDKLEILKLKITKRLSKENNTSPLELEVGPISPVESIQDYIEVDWQNDTYWFLRKPINDFLYTSVEHYSQIGVMQSKTDGNSYLFLGRKQMQQVSFYNMAK</sequence>
<dbReference type="OrthoDB" id="1099770at2"/>
<proteinExistence type="predicted"/>
<dbReference type="SUPFAM" id="SSF55729">
    <property type="entry name" value="Acyl-CoA N-acyltransferases (Nat)"/>
    <property type="match status" value="1"/>
</dbReference>
<dbReference type="InterPro" id="IPR038740">
    <property type="entry name" value="BioF2-like_GNAT_dom"/>
</dbReference>
<organism evidence="2 3">
    <name type="scientific">Flagellimonas meridianipacifica</name>
    <dbReference type="NCBI Taxonomy" id="1080225"/>
    <lineage>
        <taxon>Bacteria</taxon>
        <taxon>Pseudomonadati</taxon>
        <taxon>Bacteroidota</taxon>
        <taxon>Flavobacteriia</taxon>
        <taxon>Flavobacteriales</taxon>
        <taxon>Flavobacteriaceae</taxon>
        <taxon>Flagellimonas</taxon>
    </lineage>
</organism>
<dbReference type="AlphaFoldDB" id="A0A2T0MCS6"/>
<comment type="caution">
    <text evidence="2">The sequence shown here is derived from an EMBL/GenBank/DDBJ whole genome shotgun (WGS) entry which is preliminary data.</text>
</comment>
<keyword evidence="2" id="KW-0808">Transferase</keyword>
<name>A0A2T0MCS6_9FLAO</name>
<feature type="domain" description="BioF2-like acetyltransferase" evidence="1">
    <location>
        <begin position="104"/>
        <end position="252"/>
    </location>
</feature>
<evidence type="ECO:0000259" key="1">
    <source>
        <dbReference type="Pfam" id="PF13480"/>
    </source>
</evidence>